<dbReference type="KEGG" id="fbr:FBFL15_0569"/>
<dbReference type="EMBL" id="FQ859183">
    <property type="protein sequence ID" value="CCB68682.1"/>
    <property type="molecule type" value="Genomic_DNA"/>
</dbReference>
<dbReference type="RefSeq" id="WP_014083162.1">
    <property type="nucleotide sequence ID" value="NC_016001.1"/>
</dbReference>
<dbReference type="Proteomes" id="UP000009186">
    <property type="component" value="Chromosome"/>
</dbReference>
<evidence type="ECO:0000313" key="1">
    <source>
        <dbReference type="EMBL" id="CCB68682.1"/>
    </source>
</evidence>
<keyword evidence="2" id="KW-1185">Reference proteome</keyword>
<evidence type="ECO:0008006" key="3">
    <source>
        <dbReference type="Google" id="ProtNLM"/>
    </source>
</evidence>
<accession>G2Z5G5</accession>
<dbReference type="HOGENOM" id="CLU_1945578_0_0_10"/>
<proteinExistence type="predicted"/>
<reference evidence="1 2" key="1">
    <citation type="journal article" date="2011" name="Appl. Environ. Microbiol.">
        <title>Complete genome sequence of the fish pathogen Flavobacterium branchiophilum.</title>
        <authorList>
            <consortium name="1:IP"/>
            <consortium name="Microbial Evolutionary Genomics,F-75015 Paris"/>
            <consortium name="France 2:CNRS"/>
            <consortium name="URA2171"/>
            <consortium name="F-75015 Paris,France 3:Unite de Virologie et Immunologie Mol."/>
            <consortium name="INRA,78352 Jouy en Josas Cedex"/>
            <consortium name="France. 4:Unite de Mathemathique"/>
            <consortium name="Informatique et Genome,INRA"/>
            <consortium name="78352 Jouy en Josas Cedex"/>
            <consortium name="France. 5:CEA/Genoscope"/>
            <consortium name="Evry"/>
            <consortium name="France"/>
            <person name="Touchon M."/>
            <person name="Barbier P."/>
            <person name="Bernardet J.F."/>
            <person name="Loux V."/>
            <person name="Vacherie B."/>
            <person name="Barbe V."/>
            <person name="Rocha E.P."/>
            <person name="Duchaud E."/>
        </authorList>
    </citation>
    <scope>NUCLEOTIDE SEQUENCE [LARGE SCALE GENOMIC DNA]</scope>
    <source>
        <strain evidence="1 2">FL-15</strain>
    </source>
</reference>
<sequence>MKIIIFIFFGLILYSCKNKSSEDLLIETEKRESLNINEDALNGKWYLNKWTYYHTLDINGDSIYVDNHIDSVFYLKYRLSKDTLITWSQNSKKLNKNRILKVSNDTLVFESFLNSKDEINYSRTEREMEN</sequence>
<dbReference type="PROSITE" id="PS51257">
    <property type="entry name" value="PROKAR_LIPOPROTEIN"/>
    <property type="match status" value="1"/>
</dbReference>
<name>G2Z5G5_FLABF</name>
<dbReference type="eggNOG" id="ENOG502ZU82">
    <property type="taxonomic scope" value="Bacteria"/>
</dbReference>
<organism evidence="1 2">
    <name type="scientific">Flavobacterium branchiophilum (strain FL-15)</name>
    <dbReference type="NCBI Taxonomy" id="1034807"/>
    <lineage>
        <taxon>Bacteria</taxon>
        <taxon>Pseudomonadati</taxon>
        <taxon>Bacteroidota</taxon>
        <taxon>Flavobacteriia</taxon>
        <taxon>Flavobacteriales</taxon>
        <taxon>Flavobacteriaceae</taxon>
        <taxon>Flavobacterium</taxon>
    </lineage>
</organism>
<dbReference type="AlphaFoldDB" id="G2Z5G5"/>
<gene>
    <name evidence="1" type="ordered locus">FBFL15_0569</name>
</gene>
<evidence type="ECO:0000313" key="2">
    <source>
        <dbReference type="Proteomes" id="UP000009186"/>
    </source>
</evidence>
<protein>
    <recommendedName>
        <fullName evidence="3">Lipocalin-like domain-containing protein</fullName>
    </recommendedName>
</protein>